<protein>
    <submittedName>
        <fullName evidence="3">Type IV toxin-antitoxin system AbiEi family antitoxin domain-containing protein</fullName>
    </submittedName>
</protein>
<feature type="region of interest" description="Disordered" evidence="1">
    <location>
        <begin position="321"/>
        <end position="351"/>
    </location>
</feature>
<evidence type="ECO:0000256" key="1">
    <source>
        <dbReference type="SAM" id="MobiDB-lite"/>
    </source>
</evidence>
<proteinExistence type="predicted"/>
<comment type="caution">
    <text evidence="3">The sequence shown here is derived from an EMBL/GenBank/DDBJ whole genome shotgun (WGS) entry which is preliminary data.</text>
</comment>
<dbReference type="Pfam" id="PF13338">
    <property type="entry name" value="AbiEi_4"/>
    <property type="match status" value="1"/>
</dbReference>
<name>A0ABU8EBN6_9ACTN</name>
<organism evidence="3 4">
    <name type="scientific">Klenkia terrae</name>
    <dbReference type="NCBI Taxonomy" id="1052259"/>
    <lineage>
        <taxon>Bacteria</taxon>
        <taxon>Bacillati</taxon>
        <taxon>Actinomycetota</taxon>
        <taxon>Actinomycetes</taxon>
        <taxon>Geodermatophilales</taxon>
        <taxon>Geodermatophilaceae</taxon>
        <taxon>Klenkia</taxon>
    </lineage>
</organism>
<evidence type="ECO:0000259" key="2">
    <source>
        <dbReference type="Pfam" id="PF13338"/>
    </source>
</evidence>
<dbReference type="Proteomes" id="UP001373496">
    <property type="component" value="Unassembled WGS sequence"/>
</dbReference>
<gene>
    <name evidence="3" type="ORF">UXQ13_21425</name>
</gene>
<dbReference type="EMBL" id="JBAPLV010000035">
    <property type="protein sequence ID" value="MEI4281046.1"/>
    <property type="molecule type" value="Genomic_DNA"/>
</dbReference>
<dbReference type="InterPro" id="IPR025159">
    <property type="entry name" value="AbiEi_N"/>
</dbReference>
<dbReference type="RefSeq" id="WP_225233818.1">
    <property type="nucleotide sequence ID" value="NZ_JBAPLV010000035.1"/>
</dbReference>
<keyword evidence="4" id="KW-1185">Reference proteome</keyword>
<sequence length="351" mass="38789">MHPLLDELRSRRMGLIITADLRRAGITDAEVRRQLRRGEWVRLRRGVLAEASHLAGLDGAGRHLLETVAVVLALQRPGAVVGRHSAATVYELPLPRSLDGTVVLLDPTQNRAGEGYRIHRAPLPDGDVTRRRGIPVTTLPRTLVDLARTLPLTDAVVAADAALHRLPELVTPELLGAAAAAATGWAHAADARRLADLAVEHVESPLESRHRLALLTSRVPLPRRGMRIDLDGDRFYPDGLWEEAGVVQETDGRVKTREPWHDRTAEQKVWEEKRRAEKLTAAGLRFWRVAEEDLEPRAWARAVDRLLGMLAHPVPGPRRYRAVFAPRPRDPGSGSPGSQRVASRRDPMTGG</sequence>
<feature type="domain" description="AbiEi antitoxin N-terminal" evidence="2">
    <location>
        <begin position="5"/>
        <end position="49"/>
    </location>
</feature>
<accession>A0ABU8EBN6</accession>
<evidence type="ECO:0000313" key="3">
    <source>
        <dbReference type="EMBL" id="MEI4281046.1"/>
    </source>
</evidence>
<reference evidence="3 4" key="1">
    <citation type="submission" date="2024-03" db="EMBL/GenBank/DDBJ databases">
        <title>Draft genome sequence of Klenkia terrae.</title>
        <authorList>
            <person name="Duangmal K."/>
            <person name="Chantavorakit T."/>
        </authorList>
    </citation>
    <scope>NUCLEOTIDE SEQUENCE [LARGE SCALE GENOMIC DNA]</scope>
    <source>
        <strain evidence="3 4">JCM 17786</strain>
    </source>
</reference>
<evidence type="ECO:0000313" key="4">
    <source>
        <dbReference type="Proteomes" id="UP001373496"/>
    </source>
</evidence>
<feature type="compositionally biased region" description="Low complexity" evidence="1">
    <location>
        <begin position="331"/>
        <end position="340"/>
    </location>
</feature>